<feature type="domain" description="WRKY" evidence="8">
    <location>
        <begin position="107"/>
        <end position="175"/>
    </location>
</feature>
<dbReference type="SUPFAM" id="SSF118290">
    <property type="entry name" value="WRKY DNA-binding domain"/>
    <property type="match status" value="1"/>
</dbReference>
<dbReference type="Pfam" id="PF03106">
    <property type="entry name" value="WRKY"/>
    <property type="match status" value="1"/>
</dbReference>
<comment type="caution">
    <text evidence="9">The sequence shown here is derived from an EMBL/GenBank/DDBJ whole genome shotgun (WGS) entry which is preliminary data.</text>
</comment>
<dbReference type="SMART" id="SM00774">
    <property type="entry name" value="WRKY"/>
    <property type="match status" value="1"/>
</dbReference>
<dbReference type="GO" id="GO:0005634">
    <property type="term" value="C:nucleus"/>
    <property type="evidence" value="ECO:0007669"/>
    <property type="project" value="UniProtKB-SubCell"/>
</dbReference>
<dbReference type="EMBL" id="JAAARO010000019">
    <property type="protein sequence ID" value="KAF5731227.1"/>
    <property type="molecule type" value="Genomic_DNA"/>
</dbReference>
<evidence type="ECO:0000313" key="9">
    <source>
        <dbReference type="EMBL" id="KAF5731227.1"/>
    </source>
</evidence>
<evidence type="ECO:0000256" key="5">
    <source>
        <dbReference type="ARBA" id="ARBA00023242"/>
    </source>
</evidence>
<dbReference type="InterPro" id="IPR003657">
    <property type="entry name" value="WRKY_dom"/>
</dbReference>
<protein>
    <recommendedName>
        <fullName evidence="8">WRKY domain-containing protein</fullName>
    </recommendedName>
</protein>
<evidence type="ECO:0000256" key="1">
    <source>
        <dbReference type="ARBA" id="ARBA00004123"/>
    </source>
</evidence>
<dbReference type="FunFam" id="2.20.25.80:FF:000009">
    <property type="entry name" value="WRKY transcription factor 53"/>
    <property type="match status" value="1"/>
</dbReference>
<evidence type="ECO:0000313" key="10">
    <source>
        <dbReference type="Proteomes" id="UP000593562"/>
    </source>
</evidence>
<dbReference type="GO" id="GO:0010150">
    <property type="term" value="P:leaf senescence"/>
    <property type="evidence" value="ECO:0007669"/>
    <property type="project" value="UniProtKB-ARBA"/>
</dbReference>
<dbReference type="InterPro" id="IPR044810">
    <property type="entry name" value="WRKY_plant"/>
</dbReference>
<accession>A0A7J7CBI7</accession>
<gene>
    <name evidence="9" type="ORF">HS088_TW19G00833</name>
</gene>
<evidence type="ECO:0000256" key="7">
    <source>
        <dbReference type="SAM" id="MobiDB-lite"/>
    </source>
</evidence>
<name>A0A7J7CBI7_TRIWF</name>
<organism evidence="9 10">
    <name type="scientific">Tripterygium wilfordii</name>
    <name type="common">Thunder God vine</name>
    <dbReference type="NCBI Taxonomy" id="458696"/>
    <lineage>
        <taxon>Eukaryota</taxon>
        <taxon>Viridiplantae</taxon>
        <taxon>Streptophyta</taxon>
        <taxon>Embryophyta</taxon>
        <taxon>Tracheophyta</taxon>
        <taxon>Spermatophyta</taxon>
        <taxon>Magnoliopsida</taxon>
        <taxon>eudicotyledons</taxon>
        <taxon>Gunneridae</taxon>
        <taxon>Pentapetalae</taxon>
        <taxon>rosids</taxon>
        <taxon>fabids</taxon>
        <taxon>Celastrales</taxon>
        <taxon>Celastraceae</taxon>
        <taxon>Tripterygium</taxon>
    </lineage>
</organism>
<dbReference type="OrthoDB" id="1888929at2759"/>
<keyword evidence="2" id="KW-0805">Transcription regulation</keyword>
<dbReference type="AlphaFoldDB" id="A0A7J7CBI7"/>
<dbReference type="PROSITE" id="PS50811">
    <property type="entry name" value="WRKY"/>
    <property type="match status" value="1"/>
</dbReference>
<evidence type="ECO:0000256" key="2">
    <source>
        <dbReference type="ARBA" id="ARBA00023015"/>
    </source>
</evidence>
<dbReference type="PANTHER" id="PTHR32096:SF115">
    <property type="entry name" value="WRKY TRANSCRIPTION FACTOR 30-RELATED"/>
    <property type="match status" value="1"/>
</dbReference>
<dbReference type="InterPro" id="IPR036576">
    <property type="entry name" value="WRKY_dom_sf"/>
</dbReference>
<keyword evidence="10" id="KW-1185">Reference proteome</keyword>
<feature type="compositionally biased region" description="Low complexity" evidence="7">
    <location>
        <begin position="188"/>
        <end position="200"/>
    </location>
</feature>
<keyword evidence="3" id="KW-0238">DNA-binding</keyword>
<comment type="subcellular location">
    <subcellularLocation>
        <location evidence="1">Nucleus</location>
    </subcellularLocation>
</comment>
<dbReference type="GO" id="GO:0010193">
    <property type="term" value="P:response to ozone"/>
    <property type="evidence" value="ECO:0007669"/>
    <property type="project" value="UniProtKB-ARBA"/>
</dbReference>
<dbReference type="GO" id="GO:0000976">
    <property type="term" value="F:transcription cis-regulatory region binding"/>
    <property type="evidence" value="ECO:0007669"/>
    <property type="project" value="TreeGrafter"/>
</dbReference>
<dbReference type="GO" id="GO:0003700">
    <property type="term" value="F:DNA-binding transcription factor activity"/>
    <property type="evidence" value="ECO:0007669"/>
    <property type="project" value="InterPro"/>
</dbReference>
<sequence>MGDWEQKNHLINELAEGRELAKQLQSYLNLPFSPNETQEVLVQRIIASYEKALSMLNCSVGTSSPPSLNGSPRSDQDSDPEHRNTRLGKRKSMPKWTKQVRVGPGMGIEGPLEDGFSWRKYGQKDILGAKHPRGYYRCTHRHGRGCLATKQVQRSDEDPTILDVSYKGSHTCNNSSSLAAAAPPPPAADQTHQQPTQQNQSEEQLLMNYFRTGLKVLTDDLHTNHQDNTVIPSFHYPSSSNIQNWQNNLAENFTPPFLSPATSGTSYFSASPSGFNSYQNFQSDQLTEIISSSAATSGTNSPTIGNLDFQFGNAHEFDPHFTFDNPGFFS</sequence>
<dbReference type="Gene3D" id="2.20.25.80">
    <property type="entry name" value="WRKY domain"/>
    <property type="match status" value="1"/>
</dbReference>
<feature type="compositionally biased region" description="Polar residues" evidence="7">
    <location>
        <begin position="60"/>
        <end position="73"/>
    </location>
</feature>
<dbReference type="InParanoid" id="A0A7J7CBI7"/>
<evidence type="ECO:0000256" key="3">
    <source>
        <dbReference type="ARBA" id="ARBA00023125"/>
    </source>
</evidence>
<evidence type="ECO:0000259" key="8">
    <source>
        <dbReference type="PROSITE" id="PS50811"/>
    </source>
</evidence>
<feature type="compositionally biased region" description="Basic and acidic residues" evidence="7">
    <location>
        <begin position="74"/>
        <end position="84"/>
    </location>
</feature>
<comment type="similarity">
    <text evidence="6">Belongs to the WRKY group III family.</text>
</comment>
<keyword evidence="4" id="KW-0804">Transcription</keyword>
<dbReference type="GO" id="GO:0042542">
    <property type="term" value="P:response to hydrogen peroxide"/>
    <property type="evidence" value="ECO:0007669"/>
    <property type="project" value="UniProtKB-ARBA"/>
</dbReference>
<dbReference type="Proteomes" id="UP000593562">
    <property type="component" value="Unassembled WGS sequence"/>
</dbReference>
<feature type="region of interest" description="Disordered" evidence="7">
    <location>
        <begin position="172"/>
        <end position="200"/>
    </location>
</feature>
<dbReference type="PANTHER" id="PTHR32096">
    <property type="entry name" value="WRKY TRANSCRIPTION FACTOR 30-RELATED-RELATED"/>
    <property type="match status" value="1"/>
</dbReference>
<evidence type="ECO:0000256" key="6">
    <source>
        <dbReference type="ARBA" id="ARBA00060850"/>
    </source>
</evidence>
<keyword evidence="5" id="KW-0539">Nucleus</keyword>
<dbReference type="GO" id="GO:0009751">
    <property type="term" value="P:response to salicylic acid"/>
    <property type="evidence" value="ECO:0007669"/>
    <property type="project" value="UniProtKB-ARBA"/>
</dbReference>
<feature type="region of interest" description="Disordered" evidence="7">
    <location>
        <begin position="60"/>
        <end position="108"/>
    </location>
</feature>
<evidence type="ECO:0000256" key="4">
    <source>
        <dbReference type="ARBA" id="ARBA00023163"/>
    </source>
</evidence>
<proteinExistence type="inferred from homology"/>
<reference evidence="9 10" key="1">
    <citation type="journal article" date="2020" name="Nat. Commun.">
        <title>Genome of Tripterygium wilfordii and identification of cytochrome P450 involved in triptolide biosynthesis.</title>
        <authorList>
            <person name="Tu L."/>
            <person name="Su P."/>
            <person name="Zhang Z."/>
            <person name="Gao L."/>
            <person name="Wang J."/>
            <person name="Hu T."/>
            <person name="Zhou J."/>
            <person name="Zhang Y."/>
            <person name="Zhao Y."/>
            <person name="Liu Y."/>
            <person name="Song Y."/>
            <person name="Tong Y."/>
            <person name="Lu Y."/>
            <person name="Yang J."/>
            <person name="Xu C."/>
            <person name="Jia M."/>
            <person name="Peters R.J."/>
            <person name="Huang L."/>
            <person name="Gao W."/>
        </authorList>
    </citation>
    <scope>NUCLEOTIDE SEQUENCE [LARGE SCALE GENOMIC DNA]</scope>
    <source>
        <strain evidence="10">cv. XIE 37</strain>
        <tissue evidence="9">Leaf</tissue>
    </source>
</reference>